<evidence type="ECO:0000313" key="2">
    <source>
        <dbReference type="EMBL" id="KAI6294962.1"/>
    </source>
</evidence>
<keyword evidence="3" id="KW-1185">Reference proteome</keyword>
<comment type="caution">
    <text evidence="2">The sequence shown here is derived from an EMBL/GenBank/DDBJ whole genome shotgun (WGS) entry which is preliminary data.</text>
</comment>
<feature type="region of interest" description="Disordered" evidence="1">
    <location>
        <begin position="43"/>
        <end position="71"/>
    </location>
</feature>
<evidence type="ECO:0000256" key="1">
    <source>
        <dbReference type="SAM" id="MobiDB-lite"/>
    </source>
</evidence>
<dbReference type="EMBL" id="JABSND010000180">
    <property type="protein sequence ID" value="KAI6294962.1"/>
    <property type="molecule type" value="Genomic_DNA"/>
</dbReference>
<proteinExistence type="predicted"/>
<protein>
    <submittedName>
        <fullName evidence="2">Uncharacterized protein</fullName>
    </submittedName>
</protein>
<reference evidence="2" key="1">
    <citation type="submission" date="2021-01" db="EMBL/GenBank/DDBJ databases">
        <title>Deciphering the adaptive evolutionary patterns associated with biogeogrpahic diversity in the finger millet blast pathogen Magnaporthe oryzae in Eastern Africa.</title>
        <authorList>
            <person name="Onyema G."/>
            <person name="Shittu T.A."/>
            <person name="Dodsworth S."/>
            <person name="Devilliers S."/>
            <person name="Muthumeenakshi S."/>
            <person name="Sreenivasaprasad S."/>
        </authorList>
    </citation>
    <scope>NUCLEOTIDE SEQUENCE</scope>
    <source>
        <strain evidence="2">D15/s37</strain>
    </source>
</reference>
<feature type="region of interest" description="Disordered" evidence="1">
    <location>
        <begin position="175"/>
        <end position="209"/>
    </location>
</feature>
<accession>A0ABQ8NCT5</accession>
<evidence type="ECO:0000313" key="3">
    <source>
        <dbReference type="Proteomes" id="UP001059893"/>
    </source>
</evidence>
<dbReference type="Proteomes" id="UP001059893">
    <property type="component" value="Unassembled WGS sequence"/>
</dbReference>
<sequence length="252" mass="27666">MFNPFRSRSLTLACIVSVNRSEKVIHSPLASAPLPLLYPKHASPNQSCTCPGSRLGTSPERLPDGDAHRTGQHLHHAPLQLGLLAGDDGAEPLRLPVVGADRHTRRTLPGRLSLQRLRGRVPNPEPTVPAHEQHINAADNHHHYPVVAAHDDYYHYYFEIDLDFVLEAHRHHQHHAAADPAASHDTLPNHHAPDPAGRLSHHPLPRAQLRHPDPAAAAVRVLAAAHAAVCRWVSVRLSWGMYDAHADGEPGL</sequence>
<organism evidence="2 3">
    <name type="scientific">Pyricularia grisea</name>
    <name type="common">Crabgrass-specific blast fungus</name>
    <name type="synonym">Magnaporthe grisea</name>
    <dbReference type="NCBI Taxonomy" id="148305"/>
    <lineage>
        <taxon>Eukaryota</taxon>
        <taxon>Fungi</taxon>
        <taxon>Dikarya</taxon>
        <taxon>Ascomycota</taxon>
        <taxon>Pezizomycotina</taxon>
        <taxon>Sordariomycetes</taxon>
        <taxon>Sordariomycetidae</taxon>
        <taxon>Magnaporthales</taxon>
        <taxon>Pyriculariaceae</taxon>
        <taxon>Pyricularia</taxon>
    </lineage>
</organism>
<gene>
    <name evidence="2" type="ORF">MCOR33_008031</name>
</gene>
<name>A0ABQ8NCT5_PYRGI</name>